<comment type="caution">
    <text evidence="1">The sequence shown here is derived from an EMBL/GenBank/DDBJ whole genome shotgun (WGS) entry which is preliminary data.</text>
</comment>
<keyword evidence="2" id="KW-1185">Reference proteome</keyword>
<reference evidence="1 2" key="1">
    <citation type="submission" date="2023-09" db="EMBL/GenBank/DDBJ databases">
        <authorList>
            <person name="Wang M."/>
        </authorList>
    </citation>
    <scope>NUCLEOTIDE SEQUENCE [LARGE SCALE GENOMIC DNA]</scope>
    <source>
        <strain evidence="1">GT-2023</strain>
        <tissue evidence="1">Liver</tissue>
    </source>
</reference>
<organism evidence="1 2">
    <name type="scientific">Cirrhinus molitorella</name>
    <name type="common">mud carp</name>
    <dbReference type="NCBI Taxonomy" id="172907"/>
    <lineage>
        <taxon>Eukaryota</taxon>
        <taxon>Metazoa</taxon>
        <taxon>Chordata</taxon>
        <taxon>Craniata</taxon>
        <taxon>Vertebrata</taxon>
        <taxon>Euteleostomi</taxon>
        <taxon>Actinopterygii</taxon>
        <taxon>Neopterygii</taxon>
        <taxon>Teleostei</taxon>
        <taxon>Ostariophysi</taxon>
        <taxon>Cypriniformes</taxon>
        <taxon>Cyprinidae</taxon>
        <taxon>Labeoninae</taxon>
        <taxon>Labeonini</taxon>
        <taxon>Cirrhinus</taxon>
    </lineage>
</organism>
<dbReference type="EMBL" id="JAYMGO010000005">
    <property type="protein sequence ID" value="KAL1273563.1"/>
    <property type="molecule type" value="Genomic_DNA"/>
</dbReference>
<gene>
    <name evidence="1" type="ORF">QQF64_026377</name>
</gene>
<proteinExistence type="predicted"/>
<evidence type="ECO:0000313" key="2">
    <source>
        <dbReference type="Proteomes" id="UP001558613"/>
    </source>
</evidence>
<evidence type="ECO:0000313" key="1">
    <source>
        <dbReference type="EMBL" id="KAL1273563.1"/>
    </source>
</evidence>
<name>A0ABR3N9V5_9TELE</name>
<sequence>MPCLSGAGVWVEGRFRWVVVRACVALSAGLVQRSWPQSMFGGRGLVRDRGALNPPALLPKAAAEDVYSFQLRTYCIT</sequence>
<dbReference type="Proteomes" id="UP001558613">
    <property type="component" value="Unassembled WGS sequence"/>
</dbReference>
<evidence type="ECO:0008006" key="3">
    <source>
        <dbReference type="Google" id="ProtNLM"/>
    </source>
</evidence>
<accession>A0ABR3N9V5</accession>
<protein>
    <recommendedName>
        <fullName evidence="3">Secreted protein</fullName>
    </recommendedName>
</protein>